<evidence type="ECO:0000259" key="2">
    <source>
        <dbReference type="Pfam" id="PF01590"/>
    </source>
</evidence>
<dbReference type="Proteomes" id="UP000248116">
    <property type="component" value="Unassembled WGS sequence"/>
</dbReference>
<dbReference type="RefSeq" id="WP_110560387.1">
    <property type="nucleotide sequence ID" value="NZ_PRCW01000078.1"/>
</dbReference>
<evidence type="ECO:0000313" key="4">
    <source>
        <dbReference type="EMBL" id="PYD47367.1"/>
    </source>
</evidence>
<dbReference type="InterPro" id="IPR002197">
    <property type="entry name" value="HTH_Fis"/>
</dbReference>
<dbReference type="InterPro" id="IPR029016">
    <property type="entry name" value="GAF-like_dom_sf"/>
</dbReference>
<protein>
    <submittedName>
        <fullName evidence="4">Fis family transcriptional regulator</fullName>
    </submittedName>
</protein>
<feature type="region of interest" description="Disordered" evidence="1">
    <location>
        <begin position="1"/>
        <end position="26"/>
    </location>
</feature>
<reference evidence="4 5" key="1">
    <citation type="submission" date="2018-02" db="EMBL/GenBank/DDBJ databases">
        <authorList>
            <person name="Skraban J."/>
            <person name="Trcek J."/>
        </authorList>
    </citation>
    <scope>NUCLEOTIDE SEQUENCE [LARGE SCALE GENOMIC DNA]</scope>
    <source>
        <strain evidence="4 5">AV446</strain>
    </source>
</reference>
<organism evidence="4 5">
    <name type="scientific">Novacetimonas pomaceti</name>
    <dbReference type="NCBI Taxonomy" id="2021998"/>
    <lineage>
        <taxon>Bacteria</taxon>
        <taxon>Pseudomonadati</taxon>
        <taxon>Pseudomonadota</taxon>
        <taxon>Alphaproteobacteria</taxon>
        <taxon>Acetobacterales</taxon>
        <taxon>Acetobacteraceae</taxon>
        <taxon>Novacetimonas</taxon>
    </lineage>
</organism>
<accession>A0ABX5P342</accession>
<name>A0ABX5P342_9PROT</name>
<feature type="domain" description="DNA binding HTH" evidence="3">
    <location>
        <begin position="279"/>
        <end position="316"/>
    </location>
</feature>
<sequence length="327" mass="34872">MPPFPHPVSHHSPRRPAMAGPDAPGLDASGLDASWRRCGHDHGLDPFAPHMPPVLCGAELRQCCQRAGNVLRHAETAMDRMRAMLSPLGYATLLADADGVILTHRIEAEQRRGCRRWCLWPGAIWNEAREGTNAVGTSLAEGRSIAVHGAQHWRTALRGLACVATPVHDALGRVAGVINASSFHPSDDGREIALIAATVAQAARGIERMAFMDLYRGHAIMLLGEGTDGSVPMIAVDDERVVVGATHAARVHMGIAPAQDLNFCLLDDTAGEDAEGGLRHAQKMAIRSALATARGKVAVAARILGISRSTLHRKLRMLGPPAAQPCH</sequence>
<dbReference type="Pfam" id="PF02954">
    <property type="entry name" value="HTH_8"/>
    <property type="match status" value="1"/>
</dbReference>
<proteinExistence type="predicted"/>
<evidence type="ECO:0000313" key="5">
    <source>
        <dbReference type="Proteomes" id="UP000248116"/>
    </source>
</evidence>
<gene>
    <name evidence="4" type="ORF">C3920_10275</name>
</gene>
<dbReference type="EMBL" id="PRCW01000078">
    <property type="protein sequence ID" value="PYD47367.1"/>
    <property type="molecule type" value="Genomic_DNA"/>
</dbReference>
<keyword evidence="5" id="KW-1185">Reference proteome</keyword>
<dbReference type="SUPFAM" id="SSF46689">
    <property type="entry name" value="Homeodomain-like"/>
    <property type="match status" value="1"/>
</dbReference>
<evidence type="ECO:0000256" key="1">
    <source>
        <dbReference type="SAM" id="MobiDB-lite"/>
    </source>
</evidence>
<feature type="domain" description="GAF" evidence="2">
    <location>
        <begin position="78"/>
        <end position="204"/>
    </location>
</feature>
<dbReference type="Gene3D" id="1.10.10.60">
    <property type="entry name" value="Homeodomain-like"/>
    <property type="match status" value="1"/>
</dbReference>
<dbReference type="PRINTS" id="PR01590">
    <property type="entry name" value="HTHFIS"/>
</dbReference>
<evidence type="ECO:0000259" key="3">
    <source>
        <dbReference type="Pfam" id="PF02954"/>
    </source>
</evidence>
<dbReference type="InterPro" id="IPR003018">
    <property type="entry name" value="GAF"/>
</dbReference>
<dbReference type="Gene3D" id="3.30.450.40">
    <property type="match status" value="1"/>
</dbReference>
<dbReference type="Pfam" id="PF01590">
    <property type="entry name" value="GAF"/>
    <property type="match status" value="1"/>
</dbReference>
<dbReference type="SUPFAM" id="SSF55781">
    <property type="entry name" value="GAF domain-like"/>
    <property type="match status" value="1"/>
</dbReference>
<comment type="caution">
    <text evidence="4">The sequence shown here is derived from an EMBL/GenBank/DDBJ whole genome shotgun (WGS) entry which is preliminary data.</text>
</comment>
<dbReference type="InterPro" id="IPR009057">
    <property type="entry name" value="Homeodomain-like_sf"/>
</dbReference>